<reference evidence="2" key="1">
    <citation type="submission" date="2014-09" db="EMBL/GenBank/DDBJ databases">
        <authorList>
            <person name="Magalhaes I.L.F."/>
            <person name="Oliveira U."/>
            <person name="Santos F.R."/>
            <person name="Vidigal T.H.D.A."/>
            <person name="Brescovit A.D."/>
            <person name="Santos A.J."/>
        </authorList>
    </citation>
    <scope>NUCLEOTIDE SEQUENCE</scope>
    <source>
        <tissue evidence="2">Shoot tissue taken approximately 20 cm above the soil surface</tissue>
    </source>
</reference>
<dbReference type="AlphaFoldDB" id="A0A0A9BBZ8"/>
<name>A0A0A9BBZ8_ARUDO</name>
<dbReference type="PANTHER" id="PTHR34145:SF57">
    <property type="entry name" value="F-BOX DOMAIN-CONTAINING PROTEIN"/>
    <property type="match status" value="1"/>
</dbReference>
<evidence type="ECO:0000313" key="2">
    <source>
        <dbReference type="EMBL" id="JAD59658.1"/>
    </source>
</evidence>
<protein>
    <recommendedName>
        <fullName evidence="1">At1g61320/AtMIF1 LRR domain-containing protein</fullName>
    </recommendedName>
</protein>
<dbReference type="Pfam" id="PF23622">
    <property type="entry name" value="LRR_At1g61320_AtMIF1"/>
    <property type="match status" value="1"/>
</dbReference>
<dbReference type="PANTHER" id="PTHR34145">
    <property type="entry name" value="OS02G0105600 PROTEIN"/>
    <property type="match status" value="1"/>
</dbReference>
<organism evidence="2">
    <name type="scientific">Arundo donax</name>
    <name type="common">Giant reed</name>
    <name type="synonym">Donax arundinaceus</name>
    <dbReference type="NCBI Taxonomy" id="35708"/>
    <lineage>
        <taxon>Eukaryota</taxon>
        <taxon>Viridiplantae</taxon>
        <taxon>Streptophyta</taxon>
        <taxon>Embryophyta</taxon>
        <taxon>Tracheophyta</taxon>
        <taxon>Spermatophyta</taxon>
        <taxon>Magnoliopsida</taxon>
        <taxon>Liliopsida</taxon>
        <taxon>Poales</taxon>
        <taxon>Poaceae</taxon>
        <taxon>PACMAD clade</taxon>
        <taxon>Arundinoideae</taxon>
        <taxon>Arundineae</taxon>
        <taxon>Arundo</taxon>
    </lineage>
</organism>
<reference evidence="2" key="2">
    <citation type="journal article" date="2015" name="Data Brief">
        <title>Shoot transcriptome of the giant reed, Arundo donax.</title>
        <authorList>
            <person name="Barrero R.A."/>
            <person name="Guerrero F.D."/>
            <person name="Moolhuijzen P."/>
            <person name="Goolsby J.A."/>
            <person name="Tidwell J."/>
            <person name="Bellgard S.E."/>
            <person name="Bellgard M.I."/>
        </authorList>
    </citation>
    <scope>NUCLEOTIDE SEQUENCE</scope>
    <source>
        <tissue evidence="2">Shoot tissue taken approximately 20 cm above the soil surface</tissue>
    </source>
</reference>
<evidence type="ECO:0000259" key="1">
    <source>
        <dbReference type="Pfam" id="PF23622"/>
    </source>
</evidence>
<dbReference type="EMBL" id="GBRH01238237">
    <property type="protein sequence ID" value="JAD59658.1"/>
    <property type="molecule type" value="Transcribed_RNA"/>
</dbReference>
<proteinExistence type="predicted"/>
<dbReference type="InterPro" id="IPR055357">
    <property type="entry name" value="LRR_At1g61320_AtMIF1"/>
</dbReference>
<feature type="domain" description="At1g61320/AtMIF1 LRR" evidence="1">
    <location>
        <begin position="8"/>
        <end position="122"/>
    </location>
</feature>
<sequence>MSYLMDYPCKFSLLKHLKLKLLYVEDVDSISLASFLSSARFIEELELHFSVDGFVHVVQEPIRRLLDCPFKYMKSLCCTGFKACHGQVQLLLHMVENAPALEVFIIDLSNKYKPTEHEKIEEEYADLVHATARRYLEGKISAKCTLRLL</sequence>
<accession>A0A0A9BBZ8</accession>
<dbReference type="InterPro" id="IPR053772">
    <property type="entry name" value="At1g61320/At1g61330-like"/>
</dbReference>